<dbReference type="EMBL" id="ML994611">
    <property type="protein sequence ID" value="KAF2194897.1"/>
    <property type="molecule type" value="Genomic_DNA"/>
</dbReference>
<feature type="region of interest" description="Disordered" evidence="1">
    <location>
        <begin position="1"/>
        <end position="176"/>
    </location>
</feature>
<feature type="compositionally biased region" description="Basic and acidic residues" evidence="1">
    <location>
        <begin position="164"/>
        <end position="176"/>
    </location>
</feature>
<accession>A0A6A6ERW1</accession>
<evidence type="ECO:0000313" key="3">
    <source>
        <dbReference type="Proteomes" id="UP000800200"/>
    </source>
</evidence>
<proteinExistence type="predicted"/>
<reference evidence="2" key="1">
    <citation type="journal article" date="2020" name="Stud. Mycol.">
        <title>101 Dothideomycetes genomes: a test case for predicting lifestyles and emergence of pathogens.</title>
        <authorList>
            <person name="Haridas S."/>
            <person name="Albert R."/>
            <person name="Binder M."/>
            <person name="Bloem J."/>
            <person name="Labutti K."/>
            <person name="Salamov A."/>
            <person name="Andreopoulos B."/>
            <person name="Baker S."/>
            <person name="Barry K."/>
            <person name="Bills G."/>
            <person name="Bluhm B."/>
            <person name="Cannon C."/>
            <person name="Castanera R."/>
            <person name="Culley D."/>
            <person name="Daum C."/>
            <person name="Ezra D."/>
            <person name="Gonzalez J."/>
            <person name="Henrissat B."/>
            <person name="Kuo A."/>
            <person name="Liang C."/>
            <person name="Lipzen A."/>
            <person name="Lutzoni F."/>
            <person name="Magnuson J."/>
            <person name="Mondo S."/>
            <person name="Nolan M."/>
            <person name="Ohm R."/>
            <person name="Pangilinan J."/>
            <person name="Park H.-J."/>
            <person name="Ramirez L."/>
            <person name="Alfaro M."/>
            <person name="Sun H."/>
            <person name="Tritt A."/>
            <person name="Yoshinaga Y."/>
            <person name="Zwiers L.-H."/>
            <person name="Turgeon B."/>
            <person name="Goodwin S."/>
            <person name="Spatafora J."/>
            <person name="Crous P."/>
            <person name="Grigoriev I."/>
        </authorList>
    </citation>
    <scope>NUCLEOTIDE SEQUENCE</scope>
    <source>
        <strain evidence="2">CBS 207.26</strain>
    </source>
</reference>
<evidence type="ECO:0000256" key="1">
    <source>
        <dbReference type="SAM" id="MobiDB-lite"/>
    </source>
</evidence>
<evidence type="ECO:0000313" key="2">
    <source>
        <dbReference type="EMBL" id="KAF2194897.1"/>
    </source>
</evidence>
<sequence>MSASRNSDSVANQGGEFHSRVPPSEPLEKSGHQPGVIASDKDRAPEFSAETLPAGTAPKSATYEPNPDLNNQKMYQVASSTLQGANSADVHTGLGHPGQGQTSVEVRHDGQHGRKKEGLGLPGLTEAGNKGDPVKGKDPQFAGQRNLEEDVPAGQRGTLGGQPAEERVPESADRVE</sequence>
<dbReference type="OrthoDB" id="3260716at2759"/>
<keyword evidence="3" id="KW-1185">Reference proteome</keyword>
<name>A0A6A6ERW1_9PEZI</name>
<gene>
    <name evidence="2" type="ORF">K469DRAFT_650895</name>
</gene>
<dbReference type="Proteomes" id="UP000800200">
    <property type="component" value="Unassembled WGS sequence"/>
</dbReference>
<dbReference type="AlphaFoldDB" id="A0A6A6ERW1"/>
<organism evidence="2 3">
    <name type="scientific">Zopfia rhizophila CBS 207.26</name>
    <dbReference type="NCBI Taxonomy" id="1314779"/>
    <lineage>
        <taxon>Eukaryota</taxon>
        <taxon>Fungi</taxon>
        <taxon>Dikarya</taxon>
        <taxon>Ascomycota</taxon>
        <taxon>Pezizomycotina</taxon>
        <taxon>Dothideomycetes</taxon>
        <taxon>Dothideomycetes incertae sedis</taxon>
        <taxon>Zopfiaceae</taxon>
        <taxon>Zopfia</taxon>
    </lineage>
</organism>
<protein>
    <submittedName>
        <fullName evidence="2">Uncharacterized protein</fullName>
    </submittedName>
</protein>
<feature type="compositionally biased region" description="Basic and acidic residues" evidence="1">
    <location>
        <begin position="105"/>
        <end position="118"/>
    </location>
</feature>
<feature type="compositionally biased region" description="Polar residues" evidence="1">
    <location>
        <begin position="1"/>
        <end position="12"/>
    </location>
</feature>
<feature type="compositionally biased region" description="Polar residues" evidence="1">
    <location>
        <begin position="68"/>
        <end position="86"/>
    </location>
</feature>